<accession>A0ACC1PLB2</accession>
<dbReference type="Proteomes" id="UP001143856">
    <property type="component" value="Unassembled WGS sequence"/>
</dbReference>
<proteinExistence type="predicted"/>
<sequence length="538" mass="59790">MCVKWLPLMDAPLDISAPWVQKSAPARKLRDDSVAQVQPALSGLPDVLPQNSQRLLREVLTAREFELTENYTANELLAKLQSRELSSEELTRAFLRRAALAHAATNCLTELQWDDAIERAKYLDSLPEPIGPLHGLPISTKEHQGTKGRNKTTNASYVAYDAGCVFFARTTQPQAIMHLETVSNIYGRTTNPYNNTLTPGGSSGGESALIGIRGSLLGLGGDIGGSIRVPAAHCGIYGLKPSDQRLPLSGAAGHMFGKETILATNGPMSTDRDSLSLFMKVVLDAQPWRLEPALKVAPWIPYRFTRPLKIAVQWTDCVVQPHPPMIRALREVSEACKASGHTIVEWNCGKLNHQKGWELLESLFYPDGGKYVRDLMKQAGEPILPLTKWIMEQVHVKDLTMHELWKACSEREAYRMMYAKAWSATADEDGQEVDVILCPPNFGAATPHKQSKYWGYSSIWNLLDYPGVVFPVTTVDPAKDPKDAMYKPRNAEDEFVYHLYDPATFKDAPVGLQVIGRRHCDEKVMAALELIENAMGRK</sequence>
<name>A0ACC1PLB2_9PEZI</name>
<reference evidence="1" key="1">
    <citation type="submission" date="2022-10" db="EMBL/GenBank/DDBJ databases">
        <title>Genome Sequence of Xylaria curta.</title>
        <authorList>
            <person name="Buettner E."/>
        </authorList>
    </citation>
    <scope>NUCLEOTIDE SEQUENCE</scope>
    <source>
        <strain evidence="1">Babe10</strain>
    </source>
</reference>
<gene>
    <name evidence="1" type="ORF">NUW58_g1755</name>
</gene>
<keyword evidence="2" id="KW-1185">Reference proteome</keyword>
<organism evidence="1 2">
    <name type="scientific">Xylaria curta</name>
    <dbReference type="NCBI Taxonomy" id="42375"/>
    <lineage>
        <taxon>Eukaryota</taxon>
        <taxon>Fungi</taxon>
        <taxon>Dikarya</taxon>
        <taxon>Ascomycota</taxon>
        <taxon>Pezizomycotina</taxon>
        <taxon>Sordariomycetes</taxon>
        <taxon>Xylariomycetidae</taxon>
        <taxon>Xylariales</taxon>
        <taxon>Xylariaceae</taxon>
        <taxon>Xylaria</taxon>
    </lineage>
</organism>
<comment type="caution">
    <text evidence="1">The sequence shown here is derived from an EMBL/GenBank/DDBJ whole genome shotgun (WGS) entry which is preliminary data.</text>
</comment>
<protein>
    <submittedName>
        <fullName evidence="1">Uncharacterized protein</fullName>
    </submittedName>
</protein>
<evidence type="ECO:0000313" key="1">
    <source>
        <dbReference type="EMBL" id="KAJ2993723.1"/>
    </source>
</evidence>
<evidence type="ECO:0000313" key="2">
    <source>
        <dbReference type="Proteomes" id="UP001143856"/>
    </source>
</evidence>
<dbReference type="EMBL" id="JAPDGR010000203">
    <property type="protein sequence ID" value="KAJ2993723.1"/>
    <property type="molecule type" value="Genomic_DNA"/>
</dbReference>